<gene>
    <name evidence="2" type="ORF">A3G45_01805</name>
</gene>
<evidence type="ECO:0000313" key="2">
    <source>
        <dbReference type="EMBL" id="OGZ76588.1"/>
    </source>
</evidence>
<dbReference type="InterPro" id="IPR012912">
    <property type="entry name" value="Plasmid_pRiA4b_Orf3-like"/>
</dbReference>
<name>A0A1G2IR04_9BACT</name>
<sequence>MKLKIKEKGFIKSINEAILENRHVDYLNEVLKKYDNYKKTFESIFTDQTDTEAEIYVFRINYLNKKNVWRDIEILDIQTFLDLACKIIESMDWNNDHMHGFDLPEDKKPDTFFTGSSLSFFAPGWEDDPHPTFKTSEIRICDIDYNKVSKLNLIFDYGDGHQFEIIFKGKRNIKSKKDIKSMPKIVDIRGVAPEQYPDYNE</sequence>
<proteinExistence type="predicted"/>
<dbReference type="AlphaFoldDB" id="A0A1G2IR04"/>
<dbReference type="SUPFAM" id="SSF159941">
    <property type="entry name" value="MM3350-like"/>
    <property type="match status" value="1"/>
</dbReference>
<evidence type="ECO:0000259" key="1">
    <source>
        <dbReference type="Pfam" id="PF07929"/>
    </source>
</evidence>
<dbReference type="Proteomes" id="UP000178632">
    <property type="component" value="Unassembled WGS sequence"/>
</dbReference>
<comment type="caution">
    <text evidence="2">The sequence shown here is derived from an EMBL/GenBank/DDBJ whole genome shotgun (WGS) entry which is preliminary data.</text>
</comment>
<organism evidence="2 3">
    <name type="scientific">Candidatus Staskawiczbacteria bacterium RIFCSPLOWO2_12_FULL_37_15</name>
    <dbReference type="NCBI Taxonomy" id="1802218"/>
    <lineage>
        <taxon>Bacteria</taxon>
        <taxon>Candidatus Staskawicziibacteriota</taxon>
    </lineage>
</organism>
<reference evidence="2 3" key="1">
    <citation type="journal article" date="2016" name="Nat. Commun.">
        <title>Thousands of microbial genomes shed light on interconnected biogeochemical processes in an aquifer system.</title>
        <authorList>
            <person name="Anantharaman K."/>
            <person name="Brown C.T."/>
            <person name="Hug L.A."/>
            <person name="Sharon I."/>
            <person name="Castelle C.J."/>
            <person name="Probst A.J."/>
            <person name="Thomas B.C."/>
            <person name="Singh A."/>
            <person name="Wilkins M.J."/>
            <person name="Karaoz U."/>
            <person name="Brodie E.L."/>
            <person name="Williams K.H."/>
            <person name="Hubbard S.S."/>
            <person name="Banfield J.F."/>
        </authorList>
    </citation>
    <scope>NUCLEOTIDE SEQUENCE [LARGE SCALE GENOMIC DNA]</scope>
</reference>
<feature type="domain" description="Plasmid pRiA4b Orf3-like" evidence="1">
    <location>
        <begin position="64"/>
        <end position="193"/>
    </location>
</feature>
<protein>
    <recommendedName>
        <fullName evidence="1">Plasmid pRiA4b Orf3-like domain-containing protein</fullName>
    </recommendedName>
</protein>
<dbReference type="Gene3D" id="3.10.290.30">
    <property type="entry name" value="MM3350-like"/>
    <property type="match status" value="1"/>
</dbReference>
<dbReference type="EMBL" id="MHPE01000030">
    <property type="protein sequence ID" value="OGZ76588.1"/>
    <property type="molecule type" value="Genomic_DNA"/>
</dbReference>
<accession>A0A1G2IR04</accession>
<dbReference type="Pfam" id="PF07929">
    <property type="entry name" value="PRiA4_ORF3"/>
    <property type="match status" value="1"/>
</dbReference>
<dbReference type="InterPro" id="IPR024047">
    <property type="entry name" value="MM3350-like_sf"/>
</dbReference>
<evidence type="ECO:0000313" key="3">
    <source>
        <dbReference type="Proteomes" id="UP000178632"/>
    </source>
</evidence>